<dbReference type="InterPro" id="IPR029044">
    <property type="entry name" value="Nucleotide-diphossugar_trans"/>
</dbReference>
<dbReference type="Pfam" id="PF00535">
    <property type="entry name" value="Glycos_transf_2"/>
    <property type="match status" value="1"/>
</dbReference>
<dbReference type="AlphaFoldDB" id="A0AAD0P568"/>
<feature type="domain" description="Glycosyltransferase 2-like" evidence="2">
    <location>
        <begin position="7"/>
        <end position="153"/>
    </location>
</feature>
<dbReference type="PANTHER" id="PTHR22916:SF3">
    <property type="entry name" value="UDP-GLCNAC:BETAGAL BETA-1,3-N-ACETYLGLUCOSAMINYLTRANSFERASE-LIKE PROTEIN 1"/>
    <property type="match status" value="1"/>
</dbReference>
<dbReference type="Gene3D" id="3.90.550.10">
    <property type="entry name" value="Spore Coat Polysaccharide Biosynthesis Protein SpsA, Chain A"/>
    <property type="match status" value="1"/>
</dbReference>
<dbReference type="EMBL" id="CP021965">
    <property type="protein sequence ID" value="AWV35473.1"/>
    <property type="molecule type" value="Genomic_DNA"/>
</dbReference>
<reference evidence="3 4" key="1">
    <citation type="submission" date="2017-06" db="EMBL/GenBank/DDBJ databases">
        <title>Complete genome sequence of Paenibacillus odorifer CBA7130.</title>
        <authorList>
            <person name="Nam Y.-D."/>
            <person name="Kang J."/>
            <person name="Chung W.-H."/>
        </authorList>
    </citation>
    <scope>NUCLEOTIDE SEQUENCE [LARGE SCALE GENOMIC DNA]</scope>
    <source>
        <strain evidence="3 4">CBA7130</strain>
    </source>
</reference>
<protein>
    <recommendedName>
        <fullName evidence="2">Glycosyltransferase 2-like domain-containing protein</fullName>
    </recommendedName>
</protein>
<proteinExistence type="inferred from homology"/>
<sequence length="305" mass="35593">MLKKFQVLLSTYNGQHYIKEQLDSIFSQRGVDVHCLVRDDGSTDNTVSILYEYSKNQPNLKFVIGDNIGYKSSFINLIELSGEFDYYAFADQDDVWEANKLIAASEQIKTIESDVNIAVMYCSNCKLVDKELKYIRMLHGRESILPKSKTEALAQGFAHGCTIVFNLEAKKIINRYKAKKEYAHDFWVPLIILFTGRVIYDPNSYILYRQHNNNVFGSQRSLLEVFKIKIKQLNTNSFFHSDMISEILEGYGDLISLQDFKMLQEITYYKNSIYYKIKALLNRQLRRKTFKGTLFLKLLILFSKY</sequence>
<comment type="similarity">
    <text evidence="1">Belongs to the glycosyltransferase 2 family.</text>
</comment>
<dbReference type="SUPFAM" id="SSF53448">
    <property type="entry name" value="Nucleotide-diphospho-sugar transferases"/>
    <property type="match status" value="1"/>
</dbReference>
<evidence type="ECO:0000259" key="2">
    <source>
        <dbReference type="Pfam" id="PF00535"/>
    </source>
</evidence>
<accession>A0AAD0P568</accession>
<dbReference type="GO" id="GO:0016758">
    <property type="term" value="F:hexosyltransferase activity"/>
    <property type="evidence" value="ECO:0007669"/>
    <property type="project" value="UniProtKB-ARBA"/>
</dbReference>
<evidence type="ECO:0000256" key="1">
    <source>
        <dbReference type="ARBA" id="ARBA00006739"/>
    </source>
</evidence>
<dbReference type="Proteomes" id="UP000249163">
    <property type="component" value="Chromosome"/>
</dbReference>
<evidence type="ECO:0000313" key="3">
    <source>
        <dbReference type="EMBL" id="AWV35473.1"/>
    </source>
</evidence>
<name>A0AAD0P568_9BACL</name>
<dbReference type="PANTHER" id="PTHR22916">
    <property type="entry name" value="GLYCOSYLTRANSFERASE"/>
    <property type="match status" value="1"/>
</dbReference>
<gene>
    <name evidence="3" type="ORF">CD191_24130</name>
</gene>
<evidence type="ECO:0000313" key="4">
    <source>
        <dbReference type="Proteomes" id="UP000249163"/>
    </source>
</evidence>
<dbReference type="InterPro" id="IPR001173">
    <property type="entry name" value="Glyco_trans_2-like"/>
</dbReference>
<organism evidence="3 4">
    <name type="scientific">Paenibacillus odorifer</name>
    <dbReference type="NCBI Taxonomy" id="189426"/>
    <lineage>
        <taxon>Bacteria</taxon>
        <taxon>Bacillati</taxon>
        <taxon>Bacillota</taxon>
        <taxon>Bacilli</taxon>
        <taxon>Bacillales</taxon>
        <taxon>Paenibacillaceae</taxon>
        <taxon>Paenibacillus</taxon>
    </lineage>
</organism>